<dbReference type="SUPFAM" id="SSF52540">
    <property type="entry name" value="P-loop containing nucleoside triphosphate hydrolases"/>
    <property type="match status" value="1"/>
</dbReference>
<accession>A0ABM1EVN0</accession>
<proteinExistence type="predicted"/>
<evidence type="ECO:0000256" key="4">
    <source>
        <dbReference type="ARBA" id="ARBA00023134"/>
    </source>
</evidence>
<evidence type="ECO:0000256" key="5">
    <source>
        <dbReference type="ARBA" id="ARBA00023136"/>
    </source>
</evidence>
<name>A0ABM1EVN0_PRICU</name>
<dbReference type="Gene3D" id="3.40.50.300">
    <property type="entry name" value="P-loop containing nucleotide triphosphate hydrolases"/>
    <property type="match status" value="1"/>
</dbReference>
<reference evidence="8" key="1">
    <citation type="submission" date="2025-08" db="UniProtKB">
        <authorList>
            <consortium name="RefSeq"/>
        </authorList>
    </citation>
    <scope>IDENTIFICATION</scope>
</reference>
<evidence type="ECO:0000256" key="6">
    <source>
        <dbReference type="ARBA" id="ARBA00023288"/>
    </source>
</evidence>
<dbReference type="InterPro" id="IPR001806">
    <property type="entry name" value="Small_GTPase"/>
</dbReference>
<evidence type="ECO:0000313" key="7">
    <source>
        <dbReference type="Proteomes" id="UP000695022"/>
    </source>
</evidence>
<dbReference type="InterPro" id="IPR027417">
    <property type="entry name" value="P-loop_NTPase"/>
</dbReference>
<evidence type="ECO:0000256" key="3">
    <source>
        <dbReference type="ARBA" id="ARBA00022481"/>
    </source>
</evidence>
<keyword evidence="2" id="KW-1003">Cell membrane</keyword>
<comment type="subcellular location">
    <subcellularLocation>
        <location evidence="1">Cell membrane</location>
        <topology evidence="1">Lipid-anchor</topology>
    </subcellularLocation>
</comment>
<sequence length="208" mass="22838">MISQCFGLADNGGSPPIPTDYIASCSNDDAYTAPSNVHKIAIMGSSMVGKTDICNRLLGAPLSSYKPTLQDTVTVPVRRGRSSRNYEITDLGDPCEFPPIYRLNILRCSSFLLVYSPAKPDSYEVVCDIVEDIRELKESLDGCNIVIVCNRYLGDEPENDVVVGGLSGCDLVHASAVNNENIDTIWNILIVRHRRHKHRAAAARVIED</sequence>
<keyword evidence="6" id="KW-0449">Lipoprotein</keyword>
<evidence type="ECO:0000256" key="1">
    <source>
        <dbReference type="ARBA" id="ARBA00004193"/>
    </source>
</evidence>
<evidence type="ECO:0000313" key="8">
    <source>
        <dbReference type="RefSeq" id="XP_014676251.1"/>
    </source>
</evidence>
<dbReference type="PANTHER" id="PTHR46149:SF3">
    <property type="entry name" value="MIP08469P"/>
    <property type="match status" value="1"/>
</dbReference>
<protein>
    <submittedName>
        <fullName evidence="8">Uncharacterized protein LOC106816202</fullName>
    </submittedName>
</protein>
<keyword evidence="3" id="KW-0488">Methylation</keyword>
<evidence type="ECO:0000256" key="2">
    <source>
        <dbReference type="ARBA" id="ARBA00022475"/>
    </source>
</evidence>
<dbReference type="Proteomes" id="UP000695022">
    <property type="component" value="Unplaced"/>
</dbReference>
<dbReference type="GeneID" id="106816202"/>
<keyword evidence="4" id="KW-0342">GTP-binding</keyword>
<dbReference type="PANTHER" id="PTHR46149">
    <property type="entry name" value="MIP08469P"/>
    <property type="match status" value="1"/>
</dbReference>
<keyword evidence="4" id="KW-0547">Nucleotide-binding</keyword>
<keyword evidence="5" id="KW-0472">Membrane</keyword>
<keyword evidence="7" id="KW-1185">Reference proteome</keyword>
<dbReference type="Pfam" id="PF00071">
    <property type="entry name" value="Ras"/>
    <property type="match status" value="1"/>
</dbReference>
<dbReference type="SMART" id="SM00173">
    <property type="entry name" value="RAS"/>
    <property type="match status" value="1"/>
</dbReference>
<gene>
    <name evidence="8" type="primary">LOC106816202</name>
</gene>
<dbReference type="InterPro" id="IPR052236">
    <property type="entry name" value="Small_GTPase_RasD"/>
</dbReference>
<organism evidence="7 8">
    <name type="scientific">Priapulus caudatus</name>
    <name type="common">Priapulid worm</name>
    <dbReference type="NCBI Taxonomy" id="37621"/>
    <lineage>
        <taxon>Eukaryota</taxon>
        <taxon>Metazoa</taxon>
        <taxon>Ecdysozoa</taxon>
        <taxon>Scalidophora</taxon>
        <taxon>Priapulida</taxon>
        <taxon>Priapulimorpha</taxon>
        <taxon>Priapulimorphida</taxon>
        <taxon>Priapulidae</taxon>
        <taxon>Priapulus</taxon>
    </lineage>
</organism>
<dbReference type="RefSeq" id="XP_014676251.1">
    <property type="nucleotide sequence ID" value="XM_014820765.1"/>
</dbReference>